<dbReference type="InterPro" id="IPR023168">
    <property type="entry name" value="GatB_Yqey_C_2"/>
</dbReference>
<dbReference type="InterPro" id="IPR019004">
    <property type="entry name" value="YqeY/Aim41"/>
</dbReference>
<dbReference type="SUPFAM" id="SSF89095">
    <property type="entry name" value="GatB/YqeY motif"/>
    <property type="match status" value="1"/>
</dbReference>
<dbReference type="InterPro" id="IPR003789">
    <property type="entry name" value="Asn/Gln_tRNA_amidoTrase-B-like"/>
</dbReference>
<dbReference type="Gene3D" id="1.10.10.410">
    <property type="match status" value="1"/>
</dbReference>
<evidence type="ECO:0000313" key="1">
    <source>
        <dbReference type="EMBL" id="UVW34546.1"/>
    </source>
</evidence>
<dbReference type="Gene3D" id="1.10.1510.10">
    <property type="entry name" value="Uncharacterised protein YqeY/AIM41 PF09424, N-terminal domain"/>
    <property type="match status" value="1"/>
</dbReference>
<organism evidence="1 2">
    <name type="scientific">SAR92 clade bacterium H455</name>
    <dbReference type="NCBI Taxonomy" id="2974818"/>
    <lineage>
        <taxon>Bacteria</taxon>
        <taxon>Pseudomonadati</taxon>
        <taxon>Pseudomonadota</taxon>
        <taxon>Gammaproteobacteria</taxon>
        <taxon>Cellvibrionales</taxon>
        <taxon>Porticoccaceae</taxon>
        <taxon>SAR92 clade</taxon>
    </lineage>
</organism>
<gene>
    <name evidence="1" type="ORF">NYF23_11075</name>
</gene>
<dbReference type="Pfam" id="PF09424">
    <property type="entry name" value="YqeY"/>
    <property type="match status" value="1"/>
</dbReference>
<dbReference type="PANTHER" id="PTHR28055:SF1">
    <property type="entry name" value="ALTERED INHERITANCE OF MITOCHONDRIA PROTEIN 41, MITOCHONDRIAL"/>
    <property type="match status" value="1"/>
</dbReference>
<sequence>MSMKTTLKDAMKEAMRAKDKSRLSAIRLVQAEIKRVEVDERIDIDDARVLAILDKMVKQRRDSISQYEAAGRQELAEIEIAEINVIQDFLPTALTDAEIAELVQNAISQTGAASMADMGKVMGILRPQVQGRADTGAVSGLVKAALNS</sequence>
<name>A0ABY5TPM3_9GAMM</name>
<reference evidence="1" key="1">
    <citation type="submission" date="2022-08" db="EMBL/GenBank/DDBJ databases">
        <title>Catabolic pathway analysis in culturable SAR92 clade bacteria reveals their overlooked roles in DMSP degradation in coastal seas.</title>
        <authorList>
            <person name="He X."/>
            <person name="Zhang X."/>
            <person name="Zhang Y."/>
        </authorList>
    </citation>
    <scope>NUCLEOTIDE SEQUENCE</scope>
    <source>
        <strain evidence="1">H455</strain>
    </source>
</reference>
<dbReference type="PANTHER" id="PTHR28055">
    <property type="entry name" value="ALTERED INHERITANCE OF MITOCHONDRIA PROTEIN 41, MITOCHONDRIAL"/>
    <property type="match status" value="1"/>
</dbReference>
<evidence type="ECO:0000313" key="2">
    <source>
        <dbReference type="Proteomes" id="UP001059934"/>
    </source>
</evidence>
<dbReference type="Proteomes" id="UP001059934">
    <property type="component" value="Chromosome"/>
</dbReference>
<protein>
    <submittedName>
        <fullName evidence="1">GatB/YqeY domain-containing protein</fullName>
    </submittedName>
</protein>
<dbReference type="EMBL" id="CP103416">
    <property type="protein sequence ID" value="UVW34546.1"/>
    <property type="molecule type" value="Genomic_DNA"/>
</dbReference>
<dbReference type="InterPro" id="IPR042184">
    <property type="entry name" value="YqeY/Aim41_N"/>
</dbReference>
<keyword evidence="2" id="KW-1185">Reference proteome</keyword>
<proteinExistence type="predicted"/>
<accession>A0ABY5TPM3</accession>